<accession>A0A0F3QEX7</accession>
<dbReference type="PATRIC" id="fig|1359194.3.peg.1712"/>
<comment type="caution">
    <text evidence="1">The sequence shown here is derived from an EMBL/GenBank/DDBJ whole genome shotgun (WGS) entry which is preliminary data.</text>
</comment>
<protein>
    <submittedName>
        <fullName evidence="1">Uncharacterized protein</fullName>
    </submittedName>
</protein>
<organism evidence="1 2">
    <name type="scientific">Rickettsia bellii str. RML Mogi</name>
    <dbReference type="NCBI Taxonomy" id="1359194"/>
    <lineage>
        <taxon>Bacteria</taxon>
        <taxon>Pseudomonadati</taxon>
        <taxon>Pseudomonadota</taxon>
        <taxon>Alphaproteobacteria</taxon>
        <taxon>Rickettsiales</taxon>
        <taxon>Rickettsiaceae</taxon>
        <taxon>Rickettsieae</taxon>
        <taxon>Rickettsia</taxon>
        <taxon>belli group</taxon>
    </lineage>
</organism>
<reference evidence="1 2" key="1">
    <citation type="submission" date="2015-02" db="EMBL/GenBank/DDBJ databases">
        <title>Genome Sequencing of Rickettsiales.</title>
        <authorList>
            <person name="Daugherty S.C."/>
            <person name="Su Q."/>
            <person name="Abolude K."/>
            <person name="Beier-Sexton M."/>
            <person name="Carlyon J.A."/>
            <person name="Carter R."/>
            <person name="Day N.P."/>
            <person name="Dumler S.J."/>
            <person name="Dyachenko V."/>
            <person name="Godinez A."/>
            <person name="Kurtti T.J."/>
            <person name="Lichay M."/>
            <person name="Mullins K.E."/>
            <person name="Ott S."/>
            <person name="Pappas-Brown V."/>
            <person name="Paris D.H."/>
            <person name="Patel P."/>
            <person name="Richards A.L."/>
            <person name="Sadzewicz L."/>
            <person name="Sears K."/>
            <person name="Seidman D."/>
            <person name="Sengamalay N."/>
            <person name="Stenos J."/>
            <person name="Tallon L.J."/>
            <person name="Vincent G."/>
            <person name="Fraser C.M."/>
            <person name="Munderloh U."/>
            <person name="Dunning-Hotopp J.C."/>
        </authorList>
    </citation>
    <scope>NUCLEOTIDE SEQUENCE [LARGE SCALE GENOMIC DNA]</scope>
    <source>
        <strain evidence="1 2">RML Mogi</strain>
    </source>
</reference>
<dbReference type="AlphaFoldDB" id="A0A0F3QEX7"/>
<name>A0A0F3QEX7_RICBE</name>
<dbReference type="EMBL" id="LAOJ01000003">
    <property type="protein sequence ID" value="KJV91078.1"/>
    <property type="molecule type" value="Genomic_DNA"/>
</dbReference>
<gene>
    <name evidence="1" type="ORF">RBEMOGI_1672</name>
</gene>
<evidence type="ECO:0000313" key="2">
    <source>
        <dbReference type="Proteomes" id="UP000033689"/>
    </source>
</evidence>
<dbReference type="Proteomes" id="UP000033689">
    <property type="component" value="Unassembled WGS sequence"/>
</dbReference>
<sequence>MSESNKNKKYYLNGFRNYSTNGKFGIGLKPLREKFPLFTDYVENPLLIINGKEYLTIIDNINHFIKSSTSPDY</sequence>
<evidence type="ECO:0000313" key="1">
    <source>
        <dbReference type="EMBL" id="KJV91078.1"/>
    </source>
</evidence>
<proteinExistence type="predicted"/>